<reference evidence="1 2" key="1">
    <citation type="journal article" date="2019" name="Nat. Plants">
        <title>Genome sequencing of Musa balbisiana reveals subgenome evolution and function divergence in polyploid bananas.</title>
        <authorList>
            <person name="Yao X."/>
        </authorList>
    </citation>
    <scope>NUCLEOTIDE SEQUENCE [LARGE SCALE GENOMIC DNA]</scope>
    <source>
        <strain evidence="2">cv. DH-PKW</strain>
        <tissue evidence="1">Leaves</tissue>
    </source>
</reference>
<evidence type="ECO:0000313" key="2">
    <source>
        <dbReference type="Proteomes" id="UP000317650"/>
    </source>
</evidence>
<dbReference type="Proteomes" id="UP000317650">
    <property type="component" value="Chromosome 8"/>
</dbReference>
<protein>
    <submittedName>
        <fullName evidence="1">Uncharacterized protein</fullName>
    </submittedName>
</protein>
<gene>
    <name evidence="1" type="ORF">C4D60_Mb08t25850</name>
</gene>
<proteinExistence type="predicted"/>
<organism evidence="1 2">
    <name type="scientific">Musa balbisiana</name>
    <name type="common">Banana</name>
    <dbReference type="NCBI Taxonomy" id="52838"/>
    <lineage>
        <taxon>Eukaryota</taxon>
        <taxon>Viridiplantae</taxon>
        <taxon>Streptophyta</taxon>
        <taxon>Embryophyta</taxon>
        <taxon>Tracheophyta</taxon>
        <taxon>Spermatophyta</taxon>
        <taxon>Magnoliopsida</taxon>
        <taxon>Liliopsida</taxon>
        <taxon>Zingiberales</taxon>
        <taxon>Musaceae</taxon>
        <taxon>Musa</taxon>
    </lineage>
</organism>
<comment type="caution">
    <text evidence="1">The sequence shown here is derived from an EMBL/GenBank/DDBJ whole genome shotgun (WGS) entry which is preliminary data.</text>
</comment>
<evidence type="ECO:0000313" key="1">
    <source>
        <dbReference type="EMBL" id="THU70518.1"/>
    </source>
</evidence>
<sequence length="272" mass="29447">MEKTAVENYSVSNPIPFFLVEEPSSSMFVMQHIQPTGLHNGDLHCSTVRLVAGGPRTSIPSDRIAICLAEWKVPTRQSEPHNLCQVSVLRDSLPPLVGTIPNVGGRIVLGALPGRDPLHGRVEGVFPFAGPGPELRHVEARHRVGFPPRGDNLVPGPGVELLPSHLPRRLRCPEIAGGRLLRRAHVCKSALLRYAPQQSGPPLFVDQPYRRLRGLLRPGGGAARFFTHGNDARGGRKSSKSAAADILERRTELSSPLTLLLGRGTNKSCAVL</sequence>
<name>A0A4S8K6L9_MUSBA</name>
<accession>A0A4S8K6L9</accession>
<keyword evidence="2" id="KW-1185">Reference proteome</keyword>
<dbReference type="AlphaFoldDB" id="A0A4S8K6L9"/>
<dbReference type="EMBL" id="PYDT01000002">
    <property type="protein sequence ID" value="THU70518.1"/>
    <property type="molecule type" value="Genomic_DNA"/>
</dbReference>